<evidence type="ECO:0000313" key="2">
    <source>
        <dbReference type="EMBL" id="MDO6422186.1"/>
    </source>
</evidence>
<dbReference type="EMBL" id="JAUOPB010000004">
    <property type="protein sequence ID" value="MDO6422186.1"/>
    <property type="molecule type" value="Genomic_DNA"/>
</dbReference>
<comment type="caution">
    <text evidence="2">The sequence shown here is derived from an EMBL/GenBank/DDBJ whole genome shotgun (WGS) entry which is preliminary data.</text>
</comment>
<dbReference type="RefSeq" id="WP_303492060.1">
    <property type="nucleotide sequence ID" value="NZ_JAUOPB010000004.1"/>
</dbReference>
<sequence length="301" mass="34310">MKILTYLFLIGLLAAIAIIVVNRSHIGQLELRIKQTEHALAQAEEALREHKISSNNEIANLEKMLAYAQRNPNSPVSPTQHTNTNLTAGTNSTEQALASMQTDNLKQVVNQKYDVLFPELSISGADADKLKQLLIDRERVLNATTTTYFSDDLDADAAVARQQMLLDDIDRKIQTLLGREEFERYDLVKDSGFEQYQVRHMDNILASEDMLTAEQSRTLLFAKLKYKKEYSIAAERADRLAREGDKAAAMKIFESALETYKNSYLEEAQTVLTQIQFSELRVYEEQQFLQIMDSLRAVHEE</sequence>
<gene>
    <name evidence="2" type="ORF">Q4521_06855</name>
</gene>
<reference evidence="2" key="1">
    <citation type="submission" date="2023-07" db="EMBL/GenBank/DDBJ databases">
        <title>Genome content predicts the carbon catabolic preferences of heterotrophic bacteria.</title>
        <authorList>
            <person name="Gralka M."/>
        </authorList>
    </citation>
    <scope>NUCLEOTIDE SEQUENCE</scope>
    <source>
        <strain evidence="2">I3M17_2</strain>
    </source>
</reference>
<keyword evidence="1" id="KW-0175">Coiled coil</keyword>
<name>A0AAW7X6D1_9GAMM</name>
<proteinExistence type="predicted"/>
<dbReference type="Proteomes" id="UP001169760">
    <property type="component" value="Unassembled WGS sequence"/>
</dbReference>
<evidence type="ECO:0000313" key="3">
    <source>
        <dbReference type="Proteomes" id="UP001169760"/>
    </source>
</evidence>
<organism evidence="2 3">
    <name type="scientific">Saccharophagus degradans</name>
    <dbReference type="NCBI Taxonomy" id="86304"/>
    <lineage>
        <taxon>Bacteria</taxon>
        <taxon>Pseudomonadati</taxon>
        <taxon>Pseudomonadota</taxon>
        <taxon>Gammaproteobacteria</taxon>
        <taxon>Cellvibrionales</taxon>
        <taxon>Cellvibrionaceae</taxon>
        <taxon>Saccharophagus</taxon>
    </lineage>
</organism>
<evidence type="ECO:0000256" key="1">
    <source>
        <dbReference type="SAM" id="Coils"/>
    </source>
</evidence>
<dbReference type="AlphaFoldDB" id="A0AAW7X6D1"/>
<accession>A0AAW7X6D1</accession>
<protein>
    <submittedName>
        <fullName evidence="2">Uncharacterized protein</fullName>
    </submittedName>
</protein>
<feature type="coiled-coil region" evidence="1">
    <location>
        <begin position="26"/>
        <end position="53"/>
    </location>
</feature>